<dbReference type="Proteomes" id="UP001296104">
    <property type="component" value="Unassembled WGS sequence"/>
</dbReference>
<reference evidence="2" key="1">
    <citation type="submission" date="2023-11" db="EMBL/GenBank/DDBJ databases">
        <authorList>
            <person name="Alioto T."/>
            <person name="Alioto T."/>
            <person name="Gomez Garrido J."/>
        </authorList>
    </citation>
    <scope>NUCLEOTIDE SEQUENCE</scope>
</reference>
<sequence length="362" mass="39605">MASSQQTIRRTIDCDCTTCLSLRQARKHIHAAVSNISFAGGERAAVEKIAAATNLLSDAQLLLHRVHQPQMYDHTTGDLRADPGPPVQTSPTRVLDGAPPQVMKASPAEADGASSTHNRQVTNPWAASDGNGSPTKTSRPNTSKAFDETLRARAAELGILRDSADLSAQGTSPPKFTNFVDPLTFRDTSSSAKDKSQFIVCDHCRSHGIRCNEASVCKECILREVPCTHRQCDLSPNSRAECPRQVCFYVHGDWMPDIYGGHNPKDPNWLILPGKLRERLSAGQLSKISHKDDAETTRCYQSVAARQATAVKEMGKCVQAGMGTWETVAMKCACVEIEREEQRTRSAEENMRRLALSSTSSE</sequence>
<keyword evidence="3" id="KW-1185">Reference proteome</keyword>
<protein>
    <recommendedName>
        <fullName evidence="4">Zn(2)-C6 fungal-type domain-containing protein</fullName>
    </recommendedName>
</protein>
<comment type="caution">
    <text evidence="2">The sequence shown here is derived from an EMBL/GenBank/DDBJ whole genome shotgun (WGS) entry which is preliminary data.</text>
</comment>
<dbReference type="EMBL" id="CAVMBE010000041">
    <property type="protein sequence ID" value="CAK4030868.1"/>
    <property type="molecule type" value="Genomic_DNA"/>
</dbReference>
<name>A0AAI8Z1R4_9PEZI</name>
<gene>
    <name evidence="2" type="ORF">LECACI_7A006026</name>
</gene>
<feature type="region of interest" description="Disordered" evidence="1">
    <location>
        <begin position="74"/>
        <end position="145"/>
    </location>
</feature>
<feature type="compositionally biased region" description="Polar residues" evidence="1">
    <location>
        <begin position="113"/>
        <end position="144"/>
    </location>
</feature>
<feature type="compositionally biased region" description="Basic and acidic residues" evidence="1">
    <location>
        <begin position="343"/>
        <end position="352"/>
    </location>
</feature>
<proteinExistence type="predicted"/>
<evidence type="ECO:0000313" key="2">
    <source>
        <dbReference type="EMBL" id="CAK4030868.1"/>
    </source>
</evidence>
<organism evidence="2 3">
    <name type="scientific">Lecanosticta acicola</name>
    <dbReference type="NCBI Taxonomy" id="111012"/>
    <lineage>
        <taxon>Eukaryota</taxon>
        <taxon>Fungi</taxon>
        <taxon>Dikarya</taxon>
        <taxon>Ascomycota</taxon>
        <taxon>Pezizomycotina</taxon>
        <taxon>Dothideomycetes</taxon>
        <taxon>Dothideomycetidae</taxon>
        <taxon>Mycosphaerellales</taxon>
        <taxon>Mycosphaerellaceae</taxon>
        <taxon>Lecanosticta</taxon>
    </lineage>
</organism>
<evidence type="ECO:0008006" key="4">
    <source>
        <dbReference type="Google" id="ProtNLM"/>
    </source>
</evidence>
<evidence type="ECO:0000313" key="3">
    <source>
        <dbReference type="Proteomes" id="UP001296104"/>
    </source>
</evidence>
<accession>A0AAI8Z1R4</accession>
<feature type="region of interest" description="Disordered" evidence="1">
    <location>
        <begin position="343"/>
        <end position="362"/>
    </location>
</feature>
<dbReference type="AlphaFoldDB" id="A0AAI8Z1R4"/>
<evidence type="ECO:0000256" key="1">
    <source>
        <dbReference type="SAM" id="MobiDB-lite"/>
    </source>
</evidence>